<accession>A0A9X7GGV6</accession>
<dbReference type="AlphaFoldDB" id="A0A9X7GGV6"/>
<organism evidence="2 3">
    <name type="scientific">Bacillus thuringiensis</name>
    <dbReference type="NCBI Taxonomy" id="1428"/>
    <lineage>
        <taxon>Bacteria</taxon>
        <taxon>Bacillati</taxon>
        <taxon>Bacillota</taxon>
        <taxon>Bacilli</taxon>
        <taxon>Bacillales</taxon>
        <taxon>Bacillaceae</taxon>
        <taxon>Bacillus</taxon>
        <taxon>Bacillus cereus group</taxon>
    </lineage>
</organism>
<protein>
    <recommendedName>
        <fullName evidence="4">DNA mismatch repair protein MutT</fullName>
    </recommendedName>
</protein>
<dbReference type="EMBL" id="NUFN01000043">
    <property type="protein sequence ID" value="PGH78885.1"/>
    <property type="molecule type" value="Genomic_DNA"/>
</dbReference>
<evidence type="ECO:0000313" key="2">
    <source>
        <dbReference type="EMBL" id="PGH78885.1"/>
    </source>
</evidence>
<dbReference type="Gene3D" id="3.90.79.10">
    <property type="entry name" value="Nucleoside Triphosphate Pyrophosphohydrolase"/>
    <property type="match status" value="1"/>
</dbReference>
<proteinExistence type="predicted"/>
<dbReference type="SUPFAM" id="SSF55811">
    <property type="entry name" value="Nudix"/>
    <property type="match status" value="1"/>
</dbReference>
<feature type="coiled-coil region" evidence="1">
    <location>
        <begin position="29"/>
        <end position="56"/>
    </location>
</feature>
<dbReference type="Proteomes" id="UP000222944">
    <property type="component" value="Unassembled WGS sequence"/>
</dbReference>
<dbReference type="InterPro" id="IPR015797">
    <property type="entry name" value="NUDIX_hydrolase-like_dom_sf"/>
</dbReference>
<comment type="caution">
    <text evidence="2">The sequence shown here is derived from an EMBL/GenBank/DDBJ whole genome shotgun (WGS) entry which is preliminary data.</text>
</comment>
<evidence type="ECO:0000313" key="3">
    <source>
        <dbReference type="Proteomes" id="UP000222944"/>
    </source>
</evidence>
<evidence type="ECO:0008006" key="4">
    <source>
        <dbReference type="Google" id="ProtNLM"/>
    </source>
</evidence>
<evidence type="ECO:0000256" key="1">
    <source>
        <dbReference type="SAM" id="Coils"/>
    </source>
</evidence>
<gene>
    <name evidence="2" type="ORF">CN899_27515</name>
</gene>
<reference evidence="2 3" key="1">
    <citation type="submission" date="2017-09" db="EMBL/GenBank/DDBJ databases">
        <title>Large-scale bioinformatics analysis of Bacillus genomes uncovers conserved roles of natural products in bacterial physiology.</title>
        <authorList>
            <consortium name="Agbiome Team Llc"/>
            <person name="Bleich R.M."/>
            <person name="Grubbs K.J."/>
            <person name="Santa Maria K.C."/>
            <person name="Allen S.E."/>
            <person name="Farag S."/>
            <person name="Shank E.A."/>
            <person name="Bowers A."/>
        </authorList>
    </citation>
    <scope>NUCLEOTIDE SEQUENCE [LARGE SCALE GENOMIC DNA]</scope>
    <source>
        <strain evidence="2 3">AFS058004</strain>
    </source>
</reference>
<sequence>MKTMVTQKQILDHFNLSGDTLVAMEKEGLPFYRINARDIEEKLEEIEHEYENIIVHLVTFKACIEYGIPEALEHSMLKWVSVDNLLELEWAPADIPTIEKLQNQL</sequence>
<dbReference type="RefSeq" id="WP_098866865.1">
    <property type="nucleotide sequence ID" value="NZ_JBHJTT010000002.1"/>
</dbReference>
<name>A0A9X7GGV6_BACTU</name>
<keyword evidence="1" id="KW-0175">Coiled coil</keyword>